<comment type="caution">
    <text evidence="1">The sequence shown here is derived from an EMBL/GenBank/DDBJ whole genome shotgun (WGS) entry which is preliminary data.</text>
</comment>
<protein>
    <recommendedName>
        <fullName evidence="3">4-hydroxythreonine-4-phosphate dehydrogenase</fullName>
    </recommendedName>
</protein>
<sequence>MLTKNDVTIPDAFEVYDEVARGLTAEELPYVGFKNVGLPVGALRELGAAIAGDGRKLVIEIVGASADAEHEAAALAVELGAECLIGGTHTAAVLDVVEGSGVGYFPTVGDLTIEPGRLHGAISDIVRDVQTTIETPYVDGVMLLGYRYVGDVPALLSAVGRIPDIAVVNAGSVDSAERIRELERNGYWAFTIGSAVLDLTLPAGQSIEDQLRWVLDIAR</sequence>
<keyword evidence="2" id="KW-1185">Reference proteome</keyword>
<dbReference type="AlphaFoldDB" id="A0A4R5CQH9"/>
<proteinExistence type="predicted"/>
<gene>
    <name evidence="1" type="ORF">E1269_27080</name>
</gene>
<dbReference type="Proteomes" id="UP000294739">
    <property type="component" value="Unassembled WGS sequence"/>
</dbReference>
<dbReference type="RefSeq" id="WP_131900477.1">
    <property type="nucleotide sequence ID" value="NZ_SMKZ01000058.1"/>
</dbReference>
<name>A0A4R5CQH9_9ACTN</name>
<accession>A0A4R5CQH9</accession>
<dbReference type="OrthoDB" id="9794183at2"/>
<evidence type="ECO:0000313" key="1">
    <source>
        <dbReference type="EMBL" id="TDD99924.1"/>
    </source>
</evidence>
<reference evidence="1 2" key="1">
    <citation type="submission" date="2019-03" db="EMBL/GenBank/DDBJ databases">
        <title>Draft genome sequences of novel Actinobacteria.</title>
        <authorList>
            <person name="Sahin N."/>
            <person name="Ay H."/>
            <person name="Saygin H."/>
        </authorList>
    </citation>
    <scope>NUCLEOTIDE SEQUENCE [LARGE SCALE GENOMIC DNA]</scope>
    <source>
        <strain evidence="1 2">5K138</strain>
    </source>
</reference>
<dbReference type="EMBL" id="SMKZ01000058">
    <property type="protein sequence ID" value="TDD99924.1"/>
    <property type="molecule type" value="Genomic_DNA"/>
</dbReference>
<organism evidence="1 2">
    <name type="scientific">Jiangella asiatica</name>
    <dbReference type="NCBI Taxonomy" id="2530372"/>
    <lineage>
        <taxon>Bacteria</taxon>
        <taxon>Bacillati</taxon>
        <taxon>Actinomycetota</taxon>
        <taxon>Actinomycetes</taxon>
        <taxon>Jiangellales</taxon>
        <taxon>Jiangellaceae</taxon>
        <taxon>Jiangella</taxon>
    </lineage>
</organism>
<dbReference type="InParanoid" id="A0A4R5CQH9"/>
<evidence type="ECO:0008006" key="3">
    <source>
        <dbReference type="Google" id="ProtNLM"/>
    </source>
</evidence>
<evidence type="ECO:0000313" key="2">
    <source>
        <dbReference type="Proteomes" id="UP000294739"/>
    </source>
</evidence>